<dbReference type="InterPro" id="IPR000116">
    <property type="entry name" value="HMGA"/>
</dbReference>
<reference evidence="10" key="1">
    <citation type="journal article" date="2016" name="Genome Announc.">
        <title>Draft genome sequences of fungus Aspergillus calidoustus.</title>
        <authorList>
            <person name="Horn F."/>
            <person name="Linde J."/>
            <person name="Mattern D.J."/>
            <person name="Walther G."/>
            <person name="Guthke R."/>
            <person name="Scherlach K."/>
            <person name="Martin K."/>
            <person name="Brakhage A.A."/>
            <person name="Petzke L."/>
            <person name="Valiante V."/>
        </authorList>
    </citation>
    <scope>NUCLEOTIDE SEQUENCE [LARGE SCALE GENOMIC DNA]</scope>
    <source>
        <strain evidence="10">SF006504</strain>
    </source>
</reference>
<dbReference type="GO" id="GO:0006355">
    <property type="term" value="P:regulation of DNA-templated transcription"/>
    <property type="evidence" value="ECO:0007669"/>
    <property type="project" value="InterPro"/>
</dbReference>
<dbReference type="GO" id="GO:0003677">
    <property type="term" value="F:DNA binding"/>
    <property type="evidence" value="ECO:0007669"/>
    <property type="project" value="UniProtKB-KW"/>
</dbReference>
<feature type="domain" description="EVE" evidence="8">
    <location>
        <begin position="128"/>
        <end position="285"/>
    </location>
</feature>
<dbReference type="PRINTS" id="PR00930">
    <property type="entry name" value="HIGHMOBLTYIY"/>
</dbReference>
<protein>
    <recommendedName>
        <fullName evidence="2">Thymocyte nuclear protein 1</fullName>
    </recommendedName>
</protein>
<evidence type="ECO:0000256" key="7">
    <source>
        <dbReference type="SAM" id="MobiDB-lite"/>
    </source>
</evidence>
<feature type="region of interest" description="Disordered" evidence="7">
    <location>
        <begin position="1"/>
        <end position="133"/>
    </location>
</feature>
<feature type="compositionally biased region" description="Polar residues" evidence="7">
    <location>
        <begin position="98"/>
        <end position="126"/>
    </location>
</feature>
<feature type="compositionally biased region" description="Low complexity" evidence="7">
    <location>
        <begin position="26"/>
        <end position="38"/>
    </location>
</feature>
<keyword evidence="5" id="KW-0238">DNA-binding</keyword>
<dbReference type="OrthoDB" id="41445at2759"/>
<keyword evidence="4" id="KW-0677">Repeat</keyword>
<proteinExistence type="predicted"/>
<dbReference type="Pfam" id="PF01878">
    <property type="entry name" value="EVE"/>
    <property type="match status" value="1"/>
</dbReference>
<evidence type="ECO:0000256" key="6">
    <source>
        <dbReference type="ARBA" id="ARBA00023242"/>
    </source>
</evidence>
<feature type="compositionally biased region" description="Low complexity" evidence="7">
    <location>
        <begin position="305"/>
        <end position="319"/>
    </location>
</feature>
<comment type="subcellular location">
    <subcellularLocation>
        <location evidence="1">Nucleus</location>
    </subcellularLocation>
</comment>
<dbReference type="InterPro" id="IPR047197">
    <property type="entry name" value="THYN1-like_EVE"/>
</dbReference>
<keyword evidence="3" id="KW-0597">Phosphoprotein</keyword>
<dbReference type="AlphaFoldDB" id="A0A0U5GHT6"/>
<feature type="region of interest" description="Disordered" evidence="7">
    <location>
        <begin position="290"/>
        <end position="319"/>
    </location>
</feature>
<name>A0A0U5GHT6_ASPCI</name>
<dbReference type="Gene3D" id="3.10.590.10">
    <property type="entry name" value="ph1033 like domains"/>
    <property type="match status" value="1"/>
</dbReference>
<dbReference type="PRINTS" id="PR00929">
    <property type="entry name" value="ATHOOK"/>
</dbReference>
<dbReference type="SUPFAM" id="SSF88697">
    <property type="entry name" value="PUA domain-like"/>
    <property type="match status" value="1"/>
</dbReference>
<keyword evidence="6" id="KW-0539">Nucleus</keyword>
<dbReference type="GO" id="GO:0005634">
    <property type="term" value="C:nucleus"/>
    <property type="evidence" value="ECO:0007669"/>
    <property type="project" value="UniProtKB-SubCell"/>
</dbReference>
<dbReference type="Proteomes" id="UP000054771">
    <property type="component" value="Unassembled WGS sequence"/>
</dbReference>
<dbReference type="Pfam" id="PF02178">
    <property type="entry name" value="AT_hook"/>
    <property type="match status" value="3"/>
</dbReference>
<dbReference type="STRING" id="454130.A0A0U5GHT6"/>
<feature type="compositionally biased region" description="Low complexity" evidence="7">
    <location>
        <begin position="75"/>
        <end position="89"/>
    </location>
</feature>
<evidence type="ECO:0000313" key="9">
    <source>
        <dbReference type="EMBL" id="CEL10765.1"/>
    </source>
</evidence>
<dbReference type="PROSITE" id="PS00354">
    <property type="entry name" value="HMGI_Y"/>
    <property type="match status" value="1"/>
</dbReference>
<accession>A0A0U5GHT6</accession>
<dbReference type="InterPro" id="IPR015947">
    <property type="entry name" value="PUA-like_sf"/>
</dbReference>
<dbReference type="InterPro" id="IPR002740">
    <property type="entry name" value="EVE_domain"/>
</dbReference>
<dbReference type="SMART" id="SM00384">
    <property type="entry name" value="AT_hook"/>
    <property type="match status" value="3"/>
</dbReference>
<evidence type="ECO:0000256" key="3">
    <source>
        <dbReference type="ARBA" id="ARBA00022553"/>
    </source>
</evidence>
<evidence type="ECO:0000256" key="2">
    <source>
        <dbReference type="ARBA" id="ARBA00014654"/>
    </source>
</evidence>
<dbReference type="PANTHER" id="PTHR14087">
    <property type="entry name" value="THYMOCYTE NUCLEAR PROTEIN 1"/>
    <property type="match status" value="1"/>
</dbReference>
<evidence type="ECO:0000313" key="10">
    <source>
        <dbReference type="Proteomes" id="UP000054771"/>
    </source>
</evidence>
<evidence type="ECO:0000259" key="8">
    <source>
        <dbReference type="Pfam" id="PF01878"/>
    </source>
</evidence>
<gene>
    <name evidence="9" type="ORF">ASPCAL13879</name>
</gene>
<keyword evidence="10" id="KW-1185">Reference proteome</keyword>
<evidence type="ECO:0000256" key="5">
    <source>
        <dbReference type="ARBA" id="ARBA00023125"/>
    </source>
</evidence>
<feature type="compositionally biased region" description="Basic and acidic residues" evidence="7">
    <location>
        <begin position="290"/>
        <end position="300"/>
    </location>
</feature>
<dbReference type="EMBL" id="CDMC01000020">
    <property type="protein sequence ID" value="CEL10765.1"/>
    <property type="molecule type" value="Genomic_DNA"/>
</dbReference>
<dbReference type="InterPro" id="IPR017956">
    <property type="entry name" value="AT_hook_DNA-bd_motif"/>
</dbReference>
<evidence type="ECO:0000256" key="1">
    <source>
        <dbReference type="ARBA" id="ARBA00004123"/>
    </source>
</evidence>
<dbReference type="OMA" id="WVVVHVE"/>
<dbReference type="InterPro" id="IPR000637">
    <property type="entry name" value="HMGI/Y_DNA-bd_CS"/>
</dbReference>
<organism evidence="9 10">
    <name type="scientific">Aspergillus calidoustus</name>
    <dbReference type="NCBI Taxonomy" id="454130"/>
    <lineage>
        <taxon>Eukaryota</taxon>
        <taxon>Fungi</taxon>
        <taxon>Dikarya</taxon>
        <taxon>Ascomycota</taxon>
        <taxon>Pezizomycotina</taxon>
        <taxon>Eurotiomycetes</taxon>
        <taxon>Eurotiomycetidae</taxon>
        <taxon>Eurotiales</taxon>
        <taxon>Aspergillaceae</taxon>
        <taxon>Aspergillus</taxon>
        <taxon>Aspergillus subgen. Nidulantes</taxon>
    </lineage>
</organism>
<feature type="compositionally biased region" description="Polar residues" evidence="7">
    <location>
        <begin position="11"/>
        <end position="22"/>
    </location>
</feature>
<sequence>MALGRKRKSESASVANETTTPSKRVATGAASTPATPATGEKRGRGRPRKYPEGSKPAPPEGPKRGRGRPPKDPAAKGTPKPKTPASSSRGRGRPRKITAQTSASVSTPKTNASTAKTDKSANNSGPSYWLMKAEPESRLDKGVDVKFSIDDLRDAKEPEPWDGVRNAGARNHMQSMKKGDLAFFYHSNCKVPGIAGIMEIVQEHSTDESAFDKDHPYYDEKSKRDNPKWVVVHVEFRRKFENLITLNELKSHANAKGPLENLQMIKQGRLSVSPVTAEEWEFINSLVKKSEDADAAEGAKEGSGAEENAGENAGVKPSE</sequence>
<dbReference type="PANTHER" id="PTHR14087:SF7">
    <property type="entry name" value="THYMOCYTE NUCLEAR PROTEIN 1"/>
    <property type="match status" value="1"/>
</dbReference>
<dbReference type="FunFam" id="3.10.590.10:FF:000003">
    <property type="entry name" value="Thymocyte nuclear protein 1"/>
    <property type="match status" value="1"/>
</dbReference>
<evidence type="ECO:0000256" key="4">
    <source>
        <dbReference type="ARBA" id="ARBA00022737"/>
    </source>
</evidence>
<dbReference type="InterPro" id="IPR052181">
    <property type="entry name" value="5hmC_binding"/>
</dbReference>
<dbReference type="CDD" id="cd21133">
    <property type="entry name" value="EVE"/>
    <property type="match status" value="1"/>
</dbReference>
<dbReference type="GO" id="GO:0000785">
    <property type="term" value="C:chromatin"/>
    <property type="evidence" value="ECO:0007669"/>
    <property type="project" value="InterPro"/>
</dbReference>